<proteinExistence type="predicted"/>
<feature type="compositionally biased region" description="Basic and acidic residues" evidence="1">
    <location>
        <begin position="81"/>
        <end position="92"/>
    </location>
</feature>
<name>A0A6A5YLY5_9PLEO</name>
<sequence length="117" mass="13221">MTKLCTLCETPRQTLVRCQIDESQKWHFVCPGKCWKSVSGGTEDARGLEEQYPYYRYGGMRKDRSADGPVNAKKSRKVKARQRDEMGERKDISALVNGRAGENEGPGHEHVDADECT</sequence>
<organism evidence="2 3">
    <name type="scientific">Lophiotrema nucula</name>
    <dbReference type="NCBI Taxonomy" id="690887"/>
    <lineage>
        <taxon>Eukaryota</taxon>
        <taxon>Fungi</taxon>
        <taxon>Dikarya</taxon>
        <taxon>Ascomycota</taxon>
        <taxon>Pezizomycotina</taxon>
        <taxon>Dothideomycetes</taxon>
        <taxon>Pleosporomycetidae</taxon>
        <taxon>Pleosporales</taxon>
        <taxon>Lophiotremataceae</taxon>
        <taxon>Lophiotrema</taxon>
    </lineage>
</organism>
<dbReference type="Proteomes" id="UP000799770">
    <property type="component" value="Unassembled WGS sequence"/>
</dbReference>
<feature type="region of interest" description="Disordered" evidence="1">
    <location>
        <begin position="59"/>
        <end position="117"/>
    </location>
</feature>
<dbReference type="AlphaFoldDB" id="A0A6A5YLY5"/>
<gene>
    <name evidence="2" type="ORF">BDV96DRAFT_589944</name>
</gene>
<accession>A0A6A5YLY5</accession>
<keyword evidence="3" id="KW-1185">Reference proteome</keyword>
<dbReference type="OrthoDB" id="537467at2759"/>
<reference evidence="2" key="1">
    <citation type="journal article" date="2020" name="Stud. Mycol.">
        <title>101 Dothideomycetes genomes: a test case for predicting lifestyles and emergence of pathogens.</title>
        <authorList>
            <person name="Haridas S."/>
            <person name="Albert R."/>
            <person name="Binder M."/>
            <person name="Bloem J."/>
            <person name="Labutti K."/>
            <person name="Salamov A."/>
            <person name="Andreopoulos B."/>
            <person name="Baker S."/>
            <person name="Barry K."/>
            <person name="Bills G."/>
            <person name="Bluhm B."/>
            <person name="Cannon C."/>
            <person name="Castanera R."/>
            <person name="Culley D."/>
            <person name="Daum C."/>
            <person name="Ezra D."/>
            <person name="Gonzalez J."/>
            <person name="Henrissat B."/>
            <person name="Kuo A."/>
            <person name="Liang C."/>
            <person name="Lipzen A."/>
            <person name="Lutzoni F."/>
            <person name="Magnuson J."/>
            <person name="Mondo S."/>
            <person name="Nolan M."/>
            <person name="Ohm R."/>
            <person name="Pangilinan J."/>
            <person name="Park H.-J."/>
            <person name="Ramirez L."/>
            <person name="Alfaro M."/>
            <person name="Sun H."/>
            <person name="Tritt A."/>
            <person name="Yoshinaga Y."/>
            <person name="Zwiers L.-H."/>
            <person name="Turgeon B."/>
            <person name="Goodwin S."/>
            <person name="Spatafora J."/>
            <person name="Crous P."/>
            <person name="Grigoriev I."/>
        </authorList>
    </citation>
    <scope>NUCLEOTIDE SEQUENCE</scope>
    <source>
        <strain evidence="2">CBS 627.86</strain>
    </source>
</reference>
<dbReference type="EMBL" id="ML977356">
    <property type="protein sequence ID" value="KAF2107231.1"/>
    <property type="molecule type" value="Genomic_DNA"/>
</dbReference>
<evidence type="ECO:0000256" key="1">
    <source>
        <dbReference type="SAM" id="MobiDB-lite"/>
    </source>
</evidence>
<feature type="compositionally biased region" description="Basic and acidic residues" evidence="1">
    <location>
        <begin position="101"/>
        <end position="117"/>
    </location>
</feature>
<evidence type="ECO:0000313" key="2">
    <source>
        <dbReference type="EMBL" id="KAF2107231.1"/>
    </source>
</evidence>
<protein>
    <submittedName>
        <fullName evidence="2">Uncharacterized protein</fullName>
    </submittedName>
</protein>
<evidence type="ECO:0000313" key="3">
    <source>
        <dbReference type="Proteomes" id="UP000799770"/>
    </source>
</evidence>